<reference evidence="4" key="2">
    <citation type="journal article" date="2023" name="Commun. Biol.">
        <title>Intrasexual cuticular hydrocarbon dimorphism in a wasp sheds light on hydrocarbon biosynthesis genes in Hymenoptera.</title>
        <authorList>
            <person name="Moris V.C."/>
            <person name="Podsiadlowski L."/>
            <person name="Martin S."/>
            <person name="Oeyen J.P."/>
            <person name="Donath A."/>
            <person name="Petersen M."/>
            <person name="Wilbrandt J."/>
            <person name="Misof B."/>
            <person name="Liedtke D."/>
            <person name="Thamm M."/>
            <person name="Scheiner R."/>
            <person name="Schmitt T."/>
            <person name="Niehuis O."/>
        </authorList>
    </citation>
    <scope>NUCLEOTIDE SEQUENCE</scope>
    <source>
        <strain evidence="4">GBR_01_08_01A</strain>
    </source>
</reference>
<keyword evidence="2" id="KW-0732">Signal</keyword>
<feature type="signal peptide" evidence="2">
    <location>
        <begin position="1"/>
        <end position="18"/>
    </location>
</feature>
<keyword evidence="5" id="KW-1185">Reference proteome</keyword>
<organism evidence="4 5">
    <name type="scientific">Odynerus spinipes</name>
    <dbReference type="NCBI Taxonomy" id="1348599"/>
    <lineage>
        <taxon>Eukaryota</taxon>
        <taxon>Metazoa</taxon>
        <taxon>Ecdysozoa</taxon>
        <taxon>Arthropoda</taxon>
        <taxon>Hexapoda</taxon>
        <taxon>Insecta</taxon>
        <taxon>Pterygota</taxon>
        <taxon>Neoptera</taxon>
        <taxon>Endopterygota</taxon>
        <taxon>Hymenoptera</taxon>
        <taxon>Apocrita</taxon>
        <taxon>Aculeata</taxon>
        <taxon>Vespoidea</taxon>
        <taxon>Vespidae</taxon>
        <taxon>Eumeninae</taxon>
        <taxon>Odynerus</taxon>
    </lineage>
</organism>
<feature type="chain" id="PRO_5042231236" description="Carboxylesterase type B domain-containing protein" evidence="2">
    <location>
        <begin position="19"/>
        <end position="569"/>
    </location>
</feature>
<dbReference type="PANTHER" id="PTHR11559">
    <property type="entry name" value="CARBOXYLESTERASE"/>
    <property type="match status" value="1"/>
</dbReference>
<feature type="domain" description="Carboxylesterase type B" evidence="3">
    <location>
        <begin position="25"/>
        <end position="554"/>
    </location>
</feature>
<dbReference type="FunFam" id="3.40.50.1820:FF:000155">
    <property type="entry name" value="Carboxylic ester hydrolase"/>
    <property type="match status" value="1"/>
</dbReference>
<evidence type="ECO:0000256" key="1">
    <source>
        <dbReference type="ARBA" id="ARBA00023180"/>
    </source>
</evidence>
<accession>A0AAD9R9T6</accession>
<dbReference type="InterPro" id="IPR050309">
    <property type="entry name" value="Type-B_Carboxylest/Lipase"/>
</dbReference>
<gene>
    <name evidence="4" type="ORF">KPH14_007208</name>
</gene>
<name>A0AAD9R9T6_9HYME</name>
<dbReference type="Proteomes" id="UP001258017">
    <property type="component" value="Unassembled WGS sequence"/>
</dbReference>
<dbReference type="Pfam" id="PF00135">
    <property type="entry name" value="COesterase"/>
    <property type="match status" value="1"/>
</dbReference>
<dbReference type="InterPro" id="IPR002018">
    <property type="entry name" value="CarbesteraseB"/>
</dbReference>
<reference evidence="4" key="1">
    <citation type="submission" date="2021-08" db="EMBL/GenBank/DDBJ databases">
        <authorList>
            <person name="Misof B."/>
            <person name="Oliver O."/>
            <person name="Podsiadlowski L."/>
            <person name="Donath A."/>
            <person name="Peters R."/>
            <person name="Mayer C."/>
            <person name="Rust J."/>
            <person name="Gunkel S."/>
            <person name="Lesny P."/>
            <person name="Martin S."/>
            <person name="Oeyen J.P."/>
            <person name="Petersen M."/>
            <person name="Panagiotis P."/>
            <person name="Wilbrandt J."/>
            <person name="Tanja T."/>
        </authorList>
    </citation>
    <scope>NUCLEOTIDE SEQUENCE</scope>
    <source>
        <strain evidence="4">GBR_01_08_01A</strain>
        <tissue evidence="4">Thorax + abdomen</tissue>
    </source>
</reference>
<dbReference type="SUPFAM" id="SSF53474">
    <property type="entry name" value="alpha/beta-Hydrolases"/>
    <property type="match status" value="1"/>
</dbReference>
<evidence type="ECO:0000313" key="4">
    <source>
        <dbReference type="EMBL" id="KAK2575833.1"/>
    </source>
</evidence>
<evidence type="ECO:0000256" key="2">
    <source>
        <dbReference type="SAM" id="SignalP"/>
    </source>
</evidence>
<dbReference type="EMBL" id="JAIFRP010004408">
    <property type="protein sequence ID" value="KAK2575833.1"/>
    <property type="molecule type" value="Genomic_DNA"/>
</dbReference>
<comment type="caution">
    <text evidence="4">The sequence shown here is derived from an EMBL/GenBank/DDBJ whole genome shotgun (WGS) entry which is preliminary data.</text>
</comment>
<sequence>MSKLILLVLGTILATTIAQEDQEGPIVEAPVGKIQGSLFESRLGRKIYAFRSVRYAEPPIGQQRFQVAVPAADWSDVYNATEEGPACTTLSETPISEDCLRLNVYTTKLPTKSAKGGRFRGRPVLVFFHPGGFYSLSGQSRFFGPEYIMDKDIVLVTVNNRMGTLGFLSTGDSLAPGNLGLKDQVVALRWVQRNIAAFGGDPNSVTIGGYSVGSISVALHMLSPMSKGLFHRAIAMSASPLQLRRIPTEQRAIAKKQAELLGCPTDTTGSMLICLNTKPVENFTATMSKFFEWYGDPMLIWSPVVEPEVHGVERFLTGQPEDLIREGKINEVPLIIGSTSEEFDAIATVIAKELQKTNNNNTIFDSLNTRWEELAPISFMYERGTPRSRYISQELRRFYFKDQPISRDNYQQLANIYTDAVIIFPTHRVAQLFAQYSCEPVYFYQFTYHGRYSFSMWNDTTPNGVVHHDDLQYLFYMSAIFPFFDENAPEIPMVERYTSMWTNFVRTGEPIPKDQEIFRNVVWERFTKEKDNYLEINLQPTMKQGVFPERMQFWDRLFPLPPPQHSVKG</sequence>
<protein>
    <recommendedName>
        <fullName evidence="3">Carboxylesterase type B domain-containing protein</fullName>
    </recommendedName>
</protein>
<dbReference type="InterPro" id="IPR029058">
    <property type="entry name" value="AB_hydrolase_fold"/>
</dbReference>
<proteinExistence type="predicted"/>
<evidence type="ECO:0000313" key="5">
    <source>
        <dbReference type="Proteomes" id="UP001258017"/>
    </source>
</evidence>
<evidence type="ECO:0000259" key="3">
    <source>
        <dbReference type="Pfam" id="PF00135"/>
    </source>
</evidence>
<dbReference type="AlphaFoldDB" id="A0AAD9R9T6"/>
<keyword evidence="1" id="KW-0325">Glycoprotein</keyword>
<dbReference type="Gene3D" id="3.40.50.1820">
    <property type="entry name" value="alpha/beta hydrolase"/>
    <property type="match status" value="1"/>
</dbReference>